<keyword evidence="3" id="KW-1185">Reference proteome</keyword>
<evidence type="ECO:0000259" key="1">
    <source>
        <dbReference type="Pfam" id="PF08818"/>
    </source>
</evidence>
<dbReference type="Pfam" id="PF08818">
    <property type="entry name" value="DUF1801"/>
    <property type="match status" value="1"/>
</dbReference>
<dbReference type="EMBL" id="ANHZ02000019">
    <property type="protein sequence ID" value="EME35962.1"/>
    <property type="molecule type" value="Genomic_DNA"/>
</dbReference>
<dbReference type="InterPro" id="IPR014922">
    <property type="entry name" value="YdhG-like"/>
</dbReference>
<reference evidence="2 3" key="1">
    <citation type="journal article" date="2014" name="Genome Announc.">
        <title>Draft Genome Sequence of Kocuria palustris PEL.</title>
        <authorList>
            <person name="Sharma G."/>
            <person name="Khatri I."/>
            <person name="Subramanian S."/>
        </authorList>
    </citation>
    <scope>NUCLEOTIDE SEQUENCE [LARGE SCALE GENOMIC DNA]</scope>
    <source>
        <strain evidence="2 3">PEL</strain>
    </source>
</reference>
<protein>
    <recommendedName>
        <fullName evidence="1">YdhG-like domain-containing protein</fullName>
    </recommendedName>
</protein>
<dbReference type="RefSeq" id="WP_006215392.1">
    <property type="nucleotide sequence ID" value="NZ_ANHZ02000019.1"/>
</dbReference>
<gene>
    <name evidence="2" type="ORF">C884_00963</name>
</gene>
<evidence type="ECO:0000313" key="2">
    <source>
        <dbReference type="EMBL" id="EME35962.1"/>
    </source>
</evidence>
<name>M2WBX2_9MICC</name>
<dbReference type="AlphaFoldDB" id="M2WBX2"/>
<proteinExistence type="predicted"/>
<dbReference type="Proteomes" id="UP000009877">
    <property type="component" value="Unassembled WGS sequence"/>
</dbReference>
<organism evidence="2 3">
    <name type="scientific">Kocuria palustris PEL</name>
    <dbReference type="NCBI Taxonomy" id="1236550"/>
    <lineage>
        <taxon>Bacteria</taxon>
        <taxon>Bacillati</taxon>
        <taxon>Actinomycetota</taxon>
        <taxon>Actinomycetes</taxon>
        <taxon>Micrococcales</taxon>
        <taxon>Micrococcaceae</taxon>
        <taxon>Kocuria</taxon>
    </lineage>
</organism>
<sequence length="222" mass="23964">MITPLDRIGGLVAPARRALESAGHTSPESLDGADHDDLLALHGVGARALERLQAALEGRGMSLDGDVPEPQPRDAVVTAGHTGEGAADLKTHPTDVSPSEFIDGLSPQRRVDDGRALLELFDRVTEQPAVMWGPSMIGYGEIHYRYATGREGDTFRVGFSPRKSAVSLYGLQGHPRSEELLGRLGKHRTAVSCVYVNKLADIDLDVLEQLVRHAWTSAPRSC</sequence>
<comment type="caution">
    <text evidence="2">The sequence shown here is derived from an EMBL/GenBank/DDBJ whole genome shotgun (WGS) entry which is preliminary data.</text>
</comment>
<feature type="domain" description="YdhG-like" evidence="1">
    <location>
        <begin position="113"/>
        <end position="214"/>
    </location>
</feature>
<accession>M2WBX2</accession>
<dbReference type="STRING" id="71999.KPaMU14_00345"/>
<evidence type="ECO:0000313" key="3">
    <source>
        <dbReference type="Proteomes" id="UP000009877"/>
    </source>
</evidence>